<dbReference type="Proteomes" id="UP000252558">
    <property type="component" value="Unassembled WGS sequence"/>
</dbReference>
<keyword evidence="3" id="KW-1003">Cell membrane</keyword>
<dbReference type="Pfam" id="PF05552">
    <property type="entry name" value="MS_channel_1st_1"/>
    <property type="match status" value="1"/>
</dbReference>
<dbReference type="EMBL" id="QPID01000001">
    <property type="protein sequence ID" value="RCU52886.1"/>
    <property type="molecule type" value="Genomic_DNA"/>
</dbReference>
<evidence type="ECO:0000259" key="9">
    <source>
        <dbReference type="Pfam" id="PF00924"/>
    </source>
</evidence>
<dbReference type="PANTHER" id="PTHR30221:SF1">
    <property type="entry name" value="SMALL-CONDUCTANCE MECHANOSENSITIVE CHANNEL"/>
    <property type="match status" value="1"/>
</dbReference>
<keyword evidence="7" id="KW-0997">Cell inner membrane</keyword>
<dbReference type="Gene3D" id="3.30.70.100">
    <property type="match status" value="1"/>
</dbReference>
<dbReference type="InterPro" id="IPR049278">
    <property type="entry name" value="MS_channel_C"/>
</dbReference>
<keyword evidence="7" id="KW-0407">Ion channel</keyword>
<proteinExistence type="inferred from homology"/>
<reference evidence="11 12" key="1">
    <citation type="submission" date="2018-07" db="EMBL/GenBank/DDBJ databases">
        <title>Corallincola holothuriorum sp. nov., a new facultative anaerobe isolated from sea cucumber Apostichopus japonicus.</title>
        <authorList>
            <person name="Xia H."/>
        </authorList>
    </citation>
    <scope>NUCLEOTIDE SEQUENCE [LARGE SCALE GENOMIC DNA]</scope>
    <source>
        <strain evidence="11 12">C4</strain>
    </source>
</reference>
<dbReference type="InterPro" id="IPR008910">
    <property type="entry name" value="MSC_TM_helix"/>
</dbReference>
<organism evidence="11 12">
    <name type="scientific">Corallincola holothuriorum</name>
    <dbReference type="NCBI Taxonomy" id="2282215"/>
    <lineage>
        <taxon>Bacteria</taxon>
        <taxon>Pseudomonadati</taxon>
        <taxon>Pseudomonadota</taxon>
        <taxon>Gammaproteobacteria</taxon>
        <taxon>Alteromonadales</taxon>
        <taxon>Psychromonadaceae</taxon>
        <taxon>Corallincola</taxon>
    </lineage>
</organism>
<feature type="domain" description="Mechanosensitive ion channel MscS" evidence="9">
    <location>
        <begin position="109"/>
        <end position="173"/>
    </location>
</feature>
<evidence type="ECO:0000256" key="3">
    <source>
        <dbReference type="ARBA" id="ARBA00022475"/>
    </source>
</evidence>
<comment type="similarity">
    <text evidence="2 7">Belongs to the MscS (TC 1.A.23) family.</text>
</comment>
<dbReference type="OrthoDB" id="9809206at2"/>
<dbReference type="InterPro" id="IPR006685">
    <property type="entry name" value="MscS_channel_2nd"/>
</dbReference>
<dbReference type="Gene3D" id="2.30.30.60">
    <property type="match status" value="1"/>
</dbReference>
<dbReference type="PANTHER" id="PTHR30221">
    <property type="entry name" value="SMALL-CONDUCTANCE MECHANOSENSITIVE CHANNEL"/>
    <property type="match status" value="1"/>
</dbReference>
<keyword evidence="6 7" id="KW-0472">Membrane</keyword>
<evidence type="ECO:0000256" key="6">
    <source>
        <dbReference type="ARBA" id="ARBA00023136"/>
    </source>
</evidence>
<dbReference type="AlphaFoldDB" id="A0A368NRT5"/>
<dbReference type="RefSeq" id="WP_114336793.1">
    <property type="nucleotide sequence ID" value="NZ_QPID01000001.1"/>
</dbReference>
<sequence>MEENIADVQKYYDLIADFLVEYSFQLLGAIVVLLIGLWIAKKVGIWINNLCLRHHVDVTLANFLANMVKIAIIVMVVIMTLNQLGIAITPFVAAIGAASLGAGLAFQGMLSNYAAGLTIILTRLFTIGNTIRVQGVHGVVKEINLATTLLENEDGELILIPNKHIVGEIVHNSAAARVIEAEVGVAYDTDIDKALAVIQEAIAQTDDSQDKANNNDSEATESDTLTPNIGIDRFDDSAIVIGYRVWVPSLSFFERKYALNKAVIDALRRENIQIPFPQRVVHQYKDPAS</sequence>
<keyword evidence="5 7" id="KW-1133">Transmembrane helix</keyword>
<comment type="subunit">
    <text evidence="7">Homoheptamer.</text>
</comment>
<evidence type="ECO:0000256" key="7">
    <source>
        <dbReference type="RuleBase" id="RU369025"/>
    </source>
</evidence>
<keyword evidence="7" id="KW-0813">Transport</keyword>
<keyword evidence="12" id="KW-1185">Reference proteome</keyword>
<evidence type="ECO:0000256" key="8">
    <source>
        <dbReference type="SAM" id="MobiDB-lite"/>
    </source>
</evidence>
<gene>
    <name evidence="11" type="ORF">DU002_02680</name>
</gene>
<comment type="subcellular location">
    <subcellularLocation>
        <location evidence="7">Cell inner membrane</location>
        <topology evidence="7">Multi-pass membrane protein</topology>
    </subcellularLocation>
    <subcellularLocation>
        <location evidence="1">Cell membrane</location>
        <topology evidence="1">Multi-pass membrane protein</topology>
    </subcellularLocation>
</comment>
<keyword evidence="4 7" id="KW-0812">Transmembrane</keyword>
<dbReference type="Pfam" id="PF00924">
    <property type="entry name" value="MS_channel_2nd"/>
    <property type="match status" value="1"/>
</dbReference>
<comment type="function">
    <text evidence="7">Mechanosensitive channel that participates in the regulation of osmotic pressure changes within the cell, opening in response to stretch forces in the membrane lipid bilayer, without the need for other proteins. Contributes to normal resistance to hypoosmotic shock. Forms an ion channel of 1.0 nanosiemens conductance with a slight preference for anions.</text>
</comment>
<evidence type="ECO:0000256" key="2">
    <source>
        <dbReference type="ARBA" id="ARBA00008017"/>
    </source>
</evidence>
<dbReference type="GO" id="GO:0008381">
    <property type="term" value="F:mechanosensitive monoatomic ion channel activity"/>
    <property type="evidence" value="ECO:0007669"/>
    <property type="project" value="InterPro"/>
</dbReference>
<evidence type="ECO:0000259" key="10">
    <source>
        <dbReference type="Pfam" id="PF21082"/>
    </source>
</evidence>
<feature type="transmembrane region" description="Helical" evidence="7">
    <location>
        <begin position="87"/>
        <end position="106"/>
    </location>
</feature>
<comment type="caution">
    <text evidence="11">The sequence shown here is derived from an EMBL/GenBank/DDBJ whole genome shotgun (WGS) entry which is preliminary data.</text>
</comment>
<dbReference type="InterPro" id="IPR010920">
    <property type="entry name" value="LSM_dom_sf"/>
</dbReference>
<dbReference type="InterPro" id="IPR011014">
    <property type="entry name" value="MscS_channel_TM-2"/>
</dbReference>
<evidence type="ECO:0000256" key="5">
    <source>
        <dbReference type="ARBA" id="ARBA00022989"/>
    </source>
</evidence>
<dbReference type="SUPFAM" id="SSF82689">
    <property type="entry name" value="Mechanosensitive channel protein MscS (YggB), C-terminal domain"/>
    <property type="match status" value="1"/>
</dbReference>
<evidence type="ECO:0000256" key="1">
    <source>
        <dbReference type="ARBA" id="ARBA00004651"/>
    </source>
</evidence>
<dbReference type="InterPro" id="IPR023408">
    <property type="entry name" value="MscS_beta-dom_sf"/>
</dbReference>
<dbReference type="InterPro" id="IPR011066">
    <property type="entry name" value="MscS_channel_C_sf"/>
</dbReference>
<dbReference type="InterPro" id="IPR045275">
    <property type="entry name" value="MscS_archaea/bacteria_type"/>
</dbReference>
<feature type="transmembrane region" description="Helical" evidence="7">
    <location>
        <begin position="60"/>
        <end position="81"/>
    </location>
</feature>
<keyword evidence="7" id="KW-0406">Ion transport</keyword>
<evidence type="ECO:0000313" key="11">
    <source>
        <dbReference type="EMBL" id="RCU52886.1"/>
    </source>
</evidence>
<feature type="compositionally biased region" description="Polar residues" evidence="8">
    <location>
        <begin position="211"/>
        <end position="225"/>
    </location>
</feature>
<protein>
    <recommendedName>
        <fullName evidence="7">Small-conductance mechanosensitive channel</fullName>
    </recommendedName>
</protein>
<feature type="domain" description="Mechanosensitive ion channel MscS C-terminal" evidence="10">
    <location>
        <begin position="179"/>
        <end position="274"/>
    </location>
</feature>
<comment type="caution">
    <text evidence="7">Lacks conserved residue(s) required for the propagation of feature annotation.</text>
</comment>
<dbReference type="GO" id="GO:0005886">
    <property type="term" value="C:plasma membrane"/>
    <property type="evidence" value="ECO:0007669"/>
    <property type="project" value="UniProtKB-SubCell"/>
</dbReference>
<feature type="transmembrane region" description="Helical" evidence="7">
    <location>
        <begin position="22"/>
        <end position="40"/>
    </location>
</feature>
<name>A0A368NRT5_9GAMM</name>
<dbReference type="SUPFAM" id="SSF50182">
    <property type="entry name" value="Sm-like ribonucleoproteins"/>
    <property type="match status" value="1"/>
</dbReference>
<accession>A0A368NRT5</accession>
<dbReference type="Gene3D" id="1.10.287.1260">
    <property type="match status" value="1"/>
</dbReference>
<evidence type="ECO:0000256" key="4">
    <source>
        <dbReference type="ARBA" id="ARBA00022692"/>
    </source>
</evidence>
<evidence type="ECO:0000313" key="12">
    <source>
        <dbReference type="Proteomes" id="UP000252558"/>
    </source>
</evidence>
<feature type="region of interest" description="Disordered" evidence="8">
    <location>
        <begin position="206"/>
        <end position="225"/>
    </location>
</feature>
<dbReference type="SUPFAM" id="SSF82861">
    <property type="entry name" value="Mechanosensitive channel protein MscS (YggB), transmembrane region"/>
    <property type="match status" value="1"/>
</dbReference>
<dbReference type="Pfam" id="PF21082">
    <property type="entry name" value="MS_channel_3rd"/>
    <property type="match status" value="1"/>
</dbReference>